<dbReference type="OrthoDB" id="2858859at2759"/>
<feature type="domain" description="NADP-dependent oxidoreductase" evidence="2">
    <location>
        <begin position="30"/>
        <end position="190"/>
    </location>
</feature>
<evidence type="ECO:0000313" key="3">
    <source>
        <dbReference type="EMBL" id="KAF7345610.1"/>
    </source>
</evidence>
<dbReference type="GO" id="GO:0016491">
    <property type="term" value="F:oxidoreductase activity"/>
    <property type="evidence" value="ECO:0007669"/>
    <property type="project" value="InterPro"/>
</dbReference>
<dbReference type="InterPro" id="IPR023210">
    <property type="entry name" value="NADP_OxRdtase_dom"/>
</dbReference>
<dbReference type="Proteomes" id="UP000620124">
    <property type="component" value="Unassembled WGS sequence"/>
</dbReference>
<feature type="region of interest" description="Disordered" evidence="1">
    <location>
        <begin position="200"/>
        <end position="222"/>
    </location>
</feature>
<sequence length="328" mass="35992">MPWDLLTLNDGHTVPGIAAQTAFMHPGQPAVDQLRQAFDIGFSHIEISANFVNTAHVGKALRACTTGRPRSSFFVTAHWLRSKESEAAFALKKDLKDLGLDYVDLYLLNDPNISKQKIPNAWAKMERLKDAGLAKSIGVVDFDESQLIELIIAAKIRPAVNKIVYHPDNAAGAPVGLCQNLGITVLTYQIFTPLNTDTKPRTLLENPPGADDTSPPGFAVPRSTRLGQIEGRRTRTVILRIASRFPLLLNFSKCFRSRSDTDKLKGSIEVSHLETALTPVDLNIIDLVGAEYQRRHDERKMQNMALQKAIIGKGVGTLLSAVPLPTGN</sequence>
<keyword evidence="4" id="KW-1185">Reference proteome</keyword>
<accession>A0A8H7CPR0</accession>
<dbReference type="AlphaFoldDB" id="A0A8H7CPR0"/>
<dbReference type="PANTHER" id="PTHR11732">
    <property type="entry name" value="ALDO/KETO REDUCTASE"/>
    <property type="match status" value="1"/>
</dbReference>
<comment type="caution">
    <text evidence="3">The sequence shown here is derived from an EMBL/GenBank/DDBJ whole genome shotgun (WGS) entry which is preliminary data.</text>
</comment>
<reference evidence="3" key="1">
    <citation type="submission" date="2020-05" db="EMBL/GenBank/DDBJ databases">
        <title>Mycena genomes resolve the evolution of fungal bioluminescence.</title>
        <authorList>
            <person name="Tsai I.J."/>
        </authorList>
    </citation>
    <scope>NUCLEOTIDE SEQUENCE</scope>
    <source>
        <strain evidence="3">CCC161011</strain>
    </source>
</reference>
<dbReference type="EMBL" id="JACAZI010000013">
    <property type="protein sequence ID" value="KAF7345610.1"/>
    <property type="molecule type" value="Genomic_DNA"/>
</dbReference>
<dbReference type="InterPro" id="IPR036812">
    <property type="entry name" value="NAD(P)_OxRdtase_dom_sf"/>
</dbReference>
<dbReference type="SUPFAM" id="SSF51430">
    <property type="entry name" value="NAD(P)-linked oxidoreductase"/>
    <property type="match status" value="1"/>
</dbReference>
<dbReference type="InterPro" id="IPR020471">
    <property type="entry name" value="AKR"/>
</dbReference>
<proteinExistence type="predicted"/>
<name>A0A8H7CPR0_9AGAR</name>
<gene>
    <name evidence="3" type="ORF">MVEN_01580000</name>
</gene>
<dbReference type="PRINTS" id="PR00069">
    <property type="entry name" value="ALDKETRDTASE"/>
</dbReference>
<dbReference type="Pfam" id="PF00248">
    <property type="entry name" value="Aldo_ket_red"/>
    <property type="match status" value="1"/>
</dbReference>
<evidence type="ECO:0000256" key="1">
    <source>
        <dbReference type="SAM" id="MobiDB-lite"/>
    </source>
</evidence>
<evidence type="ECO:0000259" key="2">
    <source>
        <dbReference type="Pfam" id="PF00248"/>
    </source>
</evidence>
<evidence type="ECO:0000313" key="4">
    <source>
        <dbReference type="Proteomes" id="UP000620124"/>
    </source>
</evidence>
<dbReference type="Gene3D" id="3.20.20.100">
    <property type="entry name" value="NADP-dependent oxidoreductase domain"/>
    <property type="match status" value="1"/>
</dbReference>
<protein>
    <submittedName>
        <fullName evidence="3">Aldo/keto reductase</fullName>
    </submittedName>
</protein>
<organism evidence="3 4">
    <name type="scientific">Mycena venus</name>
    <dbReference type="NCBI Taxonomy" id="2733690"/>
    <lineage>
        <taxon>Eukaryota</taxon>
        <taxon>Fungi</taxon>
        <taxon>Dikarya</taxon>
        <taxon>Basidiomycota</taxon>
        <taxon>Agaricomycotina</taxon>
        <taxon>Agaricomycetes</taxon>
        <taxon>Agaricomycetidae</taxon>
        <taxon>Agaricales</taxon>
        <taxon>Marasmiineae</taxon>
        <taxon>Mycenaceae</taxon>
        <taxon>Mycena</taxon>
    </lineage>
</organism>